<name>A0A2W5SXB0_9BACT</name>
<dbReference type="PROSITE" id="PS51257">
    <property type="entry name" value="PROKAR_LIPOPROTEIN"/>
    <property type="match status" value="1"/>
</dbReference>
<dbReference type="AlphaFoldDB" id="A0A2W5SXB0"/>
<sequence>MNRLVSAAAVVVIGSLSGCENRCEPGELTVIAGVAQNVAAGSVFDAIEVAVGLGECHSDAFPTPVVTARGPTGEAVARKPRATRLVGRVEFIIGFDDDVPRGWSDIALEFPAATRSFRAYHANPLRSLETIGEPHFACVPPFVVQSNGIVCNDVAADGTNDITESTDPFRTVSLPGRLWSTPLGTLLTTENGIGWFPDIPLTGWVPTRALPGEVLHVTADADRVYVLQPGMLTVLSRDLTNEIANQPTVESSGPAYLLVDGADVVVAGERSQRFTWSGGALMPVGDGVISGVIHGATGTEAWTCDASLIRRYTLRDGELELTGSFPQFGRCHSARGYERPAILAARNTFLACPYSDGDAIKMVELSVGAGGEGACFDGLMVVRRSADSSTLLRAR</sequence>
<protein>
    <recommendedName>
        <fullName evidence="3">Lipoprotein</fullName>
    </recommendedName>
</protein>
<dbReference type="Proteomes" id="UP000249061">
    <property type="component" value="Unassembled WGS sequence"/>
</dbReference>
<reference evidence="1 2" key="1">
    <citation type="submission" date="2017-08" db="EMBL/GenBank/DDBJ databases">
        <title>Infants hospitalized years apart are colonized by the same room-sourced microbial strains.</title>
        <authorList>
            <person name="Brooks B."/>
            <person name="Olm M.R."/>
            <person name="Firek B.A."/>
            <person name="Baker R."/>
            <person name="Thomas B.C."/>
            <person name="Morowitz M.J."/>
            <person name="Banfield J.F."/>
        </authorList>
    </citation>
    <scope>NUCLEOTIDE SEQUENCE [LARGE SCALE GENOMIC DNA]</scope>
    <source>
        <strain evidence="1">S2_003_000_R2_14</strain>
    </source>
</reference>
<comment type="caution">
    <text evidence="1">The sequence shown here is derived from an EMBL/GenBank/DDBJ whole genome shotgun (WGS) entry which is preliminary data.</text>
</comment>
<dbReference type="EMBL" id="QFQP01000038">
    <property type="protein sequence ID" value="PZR06387.1"/>
    <property type="molecule type" value="Genomic_DNA"/>
</dbReference>
<proteinExistence type="predicted"/>
<evidence type="ECO:0000313" key="2">
    <source>
        <dbReference type="Proteomes" id="UP000249061"/>
    </source>
</evidence>
<evidence type="ECO:0008006" key="3">
    <source>
        <dbReference type="Google" id="ProtNLM"/>
    </source>
</evidence>
<organism evidence="1 2">
    <name type="scientific">Archangium gephyra</name>
    <dbReference type="NCBI Taxonomy" id="48"/>
    <lineage>
        <taxon>Bacteria</taxon>
        <taxon>Pseudomonadati</taxon>
        <taxon>Myxococcota</taxon>
        <taxon>Myxococcia</taxon>
        <taxon>Myxococcales</taxon>
        <taxon>Cystobacterineae</taxon>
        <taxon>Archangiaceae</taxon>
        <taxon>Archangium</taxon>
    </lineage>
</organism>
<gene>
    <name evidence="1" type="ORF">DI536_30420</name>
</gene>
<accession>A0A2W5SXB0</accession>
<evidence type="ECO:0000313" key="1">
    <source>
        <dbReference type="EMBL" id="PZR06387.1"/>
    </source>
</evidence>